<reference evidence="2" key="1">
    <citation type="submission" date="2019-07" db="EMBL/GenBank/DDBJ databases">
        <title>Annotation for the trematode Paragonimus miyazaki's.</title>
        <authorList>
            <person name="Choi Y.-J."/>
        </authorList>
    </citation>
    <scope>NUCLEOTIDE SEQUENCE</scope>
    <source>
        <strain evidence="2">Japan</strain>
    </source>
</reference>
<proteinExistence type="predicted"/>
<evidence type="ECO:0000313" key="2">
    <source>
        <dbReference type="EMBL" id="KAF7233847.1"/>
    </source>
</evidence>
<evidence type="ECO:0000256" key="1">
    <source>
        <dbReference type="SAM" id="SignalP"/>
    </source>
</evidence>
<dbReference type="Proteomes" id="UP000822476">
    <property type="component" value="Unassembled WGS sequence"/>
</dbReference>
<keyword evidence="1" id="KW-0732">Signal</keyword>
<protein>
    <submittedName>
        <fullName evidence="2">Uncharacterized protein</fullName>
    </submittedName>
</protein>
<name>A0A8S9YH89_9TREM</name>
<sequence length="76" mass="8380">MIICTQCEMMVLPVIIVLLALLSDASAQIGTLPRNLTSTFKGLLAYDLRLVDFPANLTEENRTKAQTDVCNQVNLL</sequence>
<feature type="chain" id="PRO_5035837661" evidence="1">
    <location>
        <begin position="28"/>
        <end position="76"/>
    </location>
</feature>
<comment type="caution">
    <text evidence="2">The sequence shown here is derived from an EMBL/GenBank/DDBJ whole genome shotgun (WGS) entry which is preliminary data.</text>
</comment>
<dbReference type="AlphaFoldDB" id="A0A8S9YH89"/>
<accession>A0A8S9YH89</accession>
<dbReference type="EMBL" id="JTDE01018389">
    <property type="protein sequence ID" value="KAF7233847.1"/>
    <property type="molecule type" value="Genomic_DNA"/>
</dbReference>
<gene>
    <name evidence="2" type="ORF">EG68_12617</name>
</gene>
<organism evidence="2 3">
    <name type="scientific">Paragonimus skrjabini miyazakii</name>
    <dbReference type="NCBI Taxonomy" id="59628"/>
    <lineage>
        <taxon>Eukaryota</taxon>
        <taxon>Metazoa</taxon>
        <taxon>Spiralia</taxon>
        <taxon>Lophotrochozoa</taxon>
        <taxon>Platyhelminthes</taxon>
        <taxon>Trematoda</taxon>
        <taxon>Digenea</taxon>
        <taxon>Plagiorchiida</taxon>
        <taxon>Troglotremata</taxon>
        <taxon>Troglotrematidae</taxon>
        <taxon>Paragonimus</taxon>
    </lineage>
</organism>
<evidence type="ECO:0000313" key="3">
    <source>
        <dbReference type="Proteomes" id="UP000822476"/>
    </source>
</evidence>
<keyword evidence="3" id="KW-1185">Reference proteome</keyword>
<feature type="signal peptide" evidence="1">
    <location>
        <begin position="1"/>
        <end position="27"/>
    </location>
</feature>